<dbReference type="RefSeq" id="WP_128200307.1">
    <property type="nucleotide sequence ID" value="NZ_SACT01000009.1"/>
</dbReference>
<dbReference type="EMBL" id="SACT01000009">
    <property type="protein sequence ID" value="RVT48813.1"/>
    <property type="molecule type" value="Genomic_DNA"/>
</dbReference>
<proteinExistence type="predicted"/>
<gene>
    <name evidence="2" type="ORF">ENE75_20835</name>
</gene>
<reference evidence="2 3" key="1">
    <citation type="submission" date="2019-01" db="EMBL/GenBank/DDBJ databases">
        <authorList>
            <person name="Chen W.-M."/>
        </authorList>
    </citation>
    <scope>NUCLEOTIDE SEQUENCE [LARGE SCALE GENOMIC DNA]</scope>
    <source>
        <strain evidence="2 3">ICH-3</strain>
    </source>
</reference>
<dbReference type="AlphaFoldDB" id="A0A3S3S996"/>
<keyword evidence="1" id="KW-1133">Transmembrane helix</keyword>
<evidence type="ECO:0000313" key="3">
    <source>
        <dbReference type="Proteomes" id="UP000288178"/>
    </source>
</evidence>
<keyword evidence="3" id="KW-1185">Reference proteome</keyword>
<organism evidence="2 3">
    <name type="scientific">Rubrivivax albus</name>
    <dbReference type="NCBI Taxonomy" id="2499835"/>
    <lineage>
        <taxon>Bacteria</taxon>
        <taxon>Pseudomonadati</taxon>
        <taxon>Pseudomonadota</taxon>
        <taxon>Betaproteobacteria</taxon>
        <taxon>Burkholderiales</taxon>
        <taxon>Sphaerotilaceae</taxon>
        <taxon>Rubrivivax</taxon>
    </lineage>
</organism>
<accession>A0A3S3S996</accession>
<feature type="transmembrane region" description="Helical" evidence="1">
    <location>
        <begin position="100"/>
        <end position="126"/>
    </location>
</feature>
<evidence type="ECO:0008006" key="4">
    <source>
        <dbReference type="Google" id="ProtNLM"/>
    </source>
</evidence>
<dbReference type="OrthoDB" id="8702870at2"/>
<feature type="transmembrane region" description="Helical" evidence="1">
    <location>
        <begin position="58"/>
        <end position="80"/>
    </location>
</feature>
<dbReference type="Proteomes" id="UP000288178">
    <property type="component" value="Unassembled WGS sequence"/>
</dbReference>
<evidence type="ECO:0000256" key="1">
    <source>
        <dbReference type="SAM" id="Phobius"/>
    </source>
</evidence>
<comment type="caution">
    <text evidence="2">The sequence shown here is derived from an EMBL/GenBank/DDBJ whole genome shotgun (WGS) entry which is preliminary data.</text>
</comment>
<keyword evidence="1" id="KW-0472">Membrane</keyword>
<keyword evidence="1" id="KW-0812">Transmembrane</keyword>
<protein>
    <recommendedName>
        <fullName evidence="4">TM2 domain-containing protein</fullName>
    </recommendedName>
</protein>
<evidence type="ECO:0000313" key="2">
    <source>
        <dbReference type="EMBL" id="RVT48813.1"/>
    </source>
</evidence>
<sequence>MRSKTIAVWLALLGGTLGLHRLYLKGLGNIPAWLHLLPTSLGVFGLERFMVLGQDDHLAWLLMPLLGLMIAQAMLHAIVYGLTPDERWAERFAQPVQASGWGAVLGVIAALLIGATVLMSSIAFGVQKLFEWELEPAPATAAVQGASRDTA</sequence>
<name>A0A3S3S996_9BURK</name>